<feature type="region of interest" description="Disordered" evidence="2">
    <location>
        <begin position="354"/>
        <end position="373"/>
    </location>
</feature>
<feature type="region of interest" description="Disordered" evidence="2">
    <location>
        <begin position="83"/>
        <end position="116"/>
    </location>
</feature>
<feature type="domain" description="CAP-Gly" evidence="3">
    <location>
        <begin position="28"/>
        <end position="71"/>
    </location>
</feature>
<gene>
    <name evidence="4" type="primary">KNAG0C00520</name>
    <name evidence="4" type="ordered locus">KNAG_0C00520</name>
</gene>
<dbReference type="InterPro" id="IPR000938">
    <property type="entry name" value="CAP-Gly_domain"/>
</dbReference>
<dbReference type="KEGG" id="kng:KNAG_0C00520"/>
<protein>
    <recommendedName>
        <fullName evidence="3">CAP-Gly domain-containing protein</fullName>
    </recommendedName>
</protein>
<sequence>MDLQRYESKTGCFIQIPNVGRGQLKYVGVVDNKPGYYAGVDLLANIGKNDGTFNGKRYFETEYPHSGLFIQLAKVASLIERATSRNSSRRGTLPPQPQPQPQASLNYRSSSMDSTGSTVIRRQVSNGLAKIDSDDNAARTPTPIKSLGTPYRGDTDIDMERTPVAVGATTQHTTDEQGRRLAEYERLLNEQRQVLEEIQPAIDEYERQLRLLEAQKVELTGKLAEQASDFKKQLQYYEVENKQLTEVVSQLHEELKESAKRTEQQQQQQQSGGADVAALQREVEFLTHYKTDMEHARIKWDKERDQLKMHNESLSKEYQALNKELLSAATPSKDSSEEIATLKQQLAEAHRRVTELETRAGTGGGAPSTLPVYEPPTRVDAAAGRKLWCVLCEKTGHESIDCPFQYEDNGAADAASEPAPAQY</sequence>
<dbReference type="Gene3D" id="2.30.30.190">
    <property type="entry name" value="CAP Gly-rich-like domain"/>
    <property type="match status" value="1"/>
</dbReference>
<dbReference type="PANTHER" id="PTHR18916:SF94">
    <property type="entry name" value="NUCLEAR FUSION PROTEIN BIK1"/>
    <property type="match status" value="1"/>
</dbReference>
<feature type="region of interest" description="Disordered" evidence="2">
    <location>
        <begin position="130"/>
        <end position="178"/>
    </location>
</feature>
<keyword evidence="1" id="KW-0175">Coiled coil</keyword>
<dbReference type="HOGENOM" id="CLU_031641_0_0_1"/>
<dbReference type="STRING" id="1071383.J7S5I3"/>
<dbReference type="Proteomes" id="UP000006310">
    <property type="component" value="Chromosome 3"/>
</dbReference>
<organism evidence="4 5">
    <name type="scientific">Huiozyma naganishii (strain ATCC MYA-139 / BCRC 22969 / CBS 8797 / KCTC 17520 / NBRC 10181 / NCYC 3082 / Yp74L-3)</name>
    <name type="common">Yeast</name>
    <name type="synonym">Kazachstania naganishii</name>
    <dbReference type="NCBI Taxonomy" id="1071383"/>
    <lineage>
        <taxon>Eukaryota</taxon>
        <taxon>Fungi</taxon>
        <taxon>Dikarya</taxon>
        <taxon>Ascomycota</taxon>
        <taxon>Saccharomycotina</taxon>
        <taxon>Saccharomycetes</taxon>
        <taxon>Saccharomycetales</taxon>
        <taxon>Saccharomycetaceae</taxon>
        <taxon>Huiozyma</taxon>
    </lineage>
</organism>
<dbReference type="eggNOG" id="KOG4568">
    <property type="taxonomic scope" value="Eukaryota"/>
</dbReference>
<evidence type="ECO:0000256" key="2">
    <source>
        <dbReference type="SAM" id="MobiDB-lite"/>
    </source>
</evidence>
<accession>J7S5I3</accession>
<feature type="coiled-coil region" evidence="1">
    <location>
        <begin position="195"/>
        <end position="268"/>
    </location>
</feature>
<dbReference type="GO" id="GO:0031115">
    <property type="term" value="P:negative regulation of microtubule polymerization"/>
    <property type="evidence" value="ECO:0007669"/>
    <property type="project" value="EnsemblFungi"/>
</dbReference>
<dbReference type="PROSITE" id="PS50245">
    <property type="entry name" value="CAP_GLY_2"/>
    <property type="match status" value="1"/>
</dbReference>
<dbReference type="SMART" id="SM01052">
    <property type="entry name" value="CAP_GLY"/>
    <property type="match status" value="1"/>
</dbReference>
<dbReference type="GO" id="GO:0000022">
    <property type="term" value="P:mitotic spindle elongation"/>
    <property type="evidence" value="ECO:0007669"/>
    <property type="project" value="EnsemblFungi"/>
</dbReference>
<dbReference type="SUPFAM" id="SSF74924">
    <property type="entry name" value="Cap-Gly domain"/>
    <property type="match status" value="1"/>
</dbReference>
<dbReference type="InterPro" id="IPR036859">
    <property type="entry name" value="CAP-Gly_dom_sf"/>
</dbReference>
<dbReference type="GO" id="GO:0005875">
    <property type="term" value="C:microtubule associated complex"/>
    <property type="evidence" value="ECO:0007669"/>
    <property type="project" value="TreeGrafter"/>
</dbReference>
<evidence type="ECO:0000313" key="5">
    <source>
        <dbReference type="Proteomes" id="UP000006310"/>
    </source>
</evidence>
<dbReference type="GO" id="GO:0005938">
    <property type="term" value="C:cell cortex"/>
    <property type="evidence" value="ECO:0007669"/>
    <property type="project" value="EnsemblFungi"/>
</dbReference>
<dbReference type="GO" id="GO:0000743">
    <property type="term" value="P:nuclear migration involved in conjugation with cellular fusion"/>
    <property type="evidence" value="ECO:0007669"/>
    <property type="project" value="EnsemblFungi"/>
</dbReference>
<evidence type="ECO:0000256" key="1">
    <source>
        <dbReference type="SAM" id="Coils"/>
    </source>
</evidence>
<dbReference type="PROSITE" id="PS00845">
    <property type="entry name" value="CAP_GLY_1"/>
    <property type="match status" value="1"/>
</dbReference>
<dbReference type="RefSeq" id="XP_022463412.1">
    <property type="nucleotide sequence ID" value="XM_022606747.1"/>
</dbReference>
<dbReference type="GO" id="GO:0007020">
    <property type="term" value="P:microtubule nucleation"/>
    <property type="evidence" value="ECO:0007669"/>
    <property type="project" value="EnsemblFungi"/>
</dbReference>
<dbReference type="GO" id="GO:1902440">
    <property type="term" value="P:protein localization to mitotic spindle pole body"/>
    <property type="evidence" value="ECO:0007669"/>
    <property type="project" value="EnsemblFungi"/>
</dbReference>
<dbReference type="GO" id="GO:0005816">
    <property type="term" value="C:spindle pole body"/>
    <property type="evidence" value="ECO:0007669"/>
    <property type="project" value="EnsemblFungi"/>
</dbReference>
<evidence type="ECO:0000313" key="4">
    <source>
        <dbReference type="EMBL" id="CCK69166.1"/>
    </source>
</evidence>
<dbReference type="EMBL" id="HE978316">
    <property type="protein sequence ID" value="CCK69166.1"/>
    <property type="molecule type" value="Genomic_DNA"/>
</dbReference>
<reference evidence="5" key="2">
    <citation type="submission" date="2012-08" db="EMBL/GenBank/DDBJ databases">
        <title>Genome sequence of Kazachstania naganishii.</title>
        <authorList>
            <person name="Gordon J.L."/>
            <person name="Armisen D."/>
            <person name="Proux-Wera E."/>
            <person name="OhEigeartaigh S.S."/>
            <person name="Byrne K.P."/>
            <person name="Wolfe K.H."/>
        </authorList>
    </citation>
    <scope>NUCLEOTIDE SEQUENCE [LARGE SCALE GENOMIC DNA]</scope>
    <source>
        <strain evidence="5">ATCC MYA-139 / BCRC 22969 / CBS 8797 / CCRC 22969 / KCTC 17520 / NBRC 10181 / NCYC 3082</strain>
    </source>
</reference>
<dbReference type="AlphaFoldDB" id="J7S5I3"/>
<dbReference type="GO" id="GO:0005876">
    <property type="term" value="C:spindle microtubule"/>
    <property type="evidence" value="ECO:0007669"/>
    <property type="project" value="EnsemblFungi"/>
</dbReference>
<dbReference type="GeneID" id="34524846"/>
<dbReference type="GO" id="GO:0008017">
    <property type="term" value="F:microtubule binding"/>
    <property type="evidence" value="ECO:0007669"/>
    <property type="project" value="EnsemblFungi"/>
</dbReference>
<feature type="compositionally biased region" description="Polar residues" evidence="2">
    <location>
        <begin position="103"/>
        <end position="116"/>
    </location>
</feature>
<dbReference type="PANTHER" id="PTHR18916">
    <property type="entry name" value="DYNACTIN 1-RELATED MICROTUBULE-BINDING"/>
    <property type="match status" value="1"/>
</dbReference>
<dbReference type="GO" id="GO:0019894">
    <property type="term" value="F:kinesin binding"/>
    <property type="evidence" value="ECO:0007669"/>
    <property type="project" value="EnsemblFungi"/>
</dbReference>
<keyword evidence="5" id="KW-1185">Reference proteome</keyword>
<dbReference type="GO" id="GO:0043332">
    <property type="term" value="C:mating projection tip"/>
    <property type="evidence" value="ECO:0007669"/>
    <property type="project" value="EnsemblFungi"/>
</dbReference>
<dbReference type="Pfam" id="PF01302">
    <property type="entry name" value="CAP_GLY"/>
    <property type="match status" value="1"/>
</dbReference>
<reference evidence="4 5" key="1">
    <citation type="journal article" date="2011" name="Proc. Natl. Acad. Sci. U.S.A.">
        <title>Evolutionary erosion of yeast sex chromosomes by mating-type switching accidents.</title>
        <authorList>
            <person name="Gordon J.L."/>
            <person name="Armisen D."/>
            <person name="Proux-Wera E."/>
            <person name="Oheigeartaigh S.S."/>
            <person name="Byrne K.P."/>
            <person name="Wolfe K.H."/>
        </authorList>
    </citation>
    <scope>NUCLEOTIDE SEQUENCE [LARGE SCALE GENOMIC DNA]</scope>
    <source>
        <strain evidence="5">ATCC MYA-139 / BCRC 22969 / CBS 8797 / CCRC 22969 / KCTC 17520 / NBRC 10181 / NCYC 3082</strain>
    </source>
</reference>
<evidence type="ECO:0000259" key="3">
    <source>
        <dbReference type="PROSITE" id="PS50245"/>
    </source>
</evidence>
<proteinExistence type="predicted"/>
<name>J7S5I3_HUIN7</name>
<dbReference type="OrthoDB" id="2130750at2759"/>
<dbReference type="GO" id="GO:0000132">
    <property type="term" value="P:establishment of mitotic spindle orientation"/>
    <property type="evidence" value="ECO:0007669"/>
    <property type="project" value="TreeGrafter"/>
</dbReference>
<dbReference type="OMA" id="YQKKIGC"/>
<dbReference type="GO" id="GO:0000776">
    <property type="term" value="C:kinetochore"/>
    <property type="evidence" value="ECO:0007669"/>
    <property type="project" value="EnsemblFungi"/>
</dbReference>
<dbReference type="GO" id="GO:0035371">
    <property type="term" value="C:microtubule plus-end"/>
    <property type="evidence" value="ECO:0007669"/>
    <property type="project" value="EnsemblFungi"/>
</dbReference>
<dbReference type="GO" id="GO:0000742">
    <property type="term" value="P:karyogamy involved in conjugation with cellular fusion"/>
    <property type="evidence" value="ECO:0007669"/>
    <property type="project" value="EnsemblFungi"/>
</dbReference>
<dbReference type="GO" id="GO:0030543">
    <property type="term" value="P:2-micrometer plasmid partitioning"/>
    <property type="evidence" value="ECO:0007669"/>
    <property type="project" value="EnsemblFungi"/>
</dbReference>